<dbReference type="KEGG" id="amr:AM1_B0078"/>
<name>A8ZM35_ACAM1</name>
<reference evidence="1 2" key="1">
    <citation type="journal article" date="2008" name="Proc. Natl. Acad. Sci. U.S.A.">
        <title>Niche adaptation and genome expansion in the chlorophyll d-producing cyanobacterium Acaryochloris marina.</title>
        <authorList>
            <person name="Swingley W.D."/>
            <person name="Chen M."/>
            <person name="Cheung P.C."/>
            <person name="Conrad A.L."/>
            <person name="Dejesa L.C."/>
            <person name="Hao J."/>
            <person name="Honchak B.M."/>
            <person name="Karbach L.E."/>
            <person name="Kurdoglu A."/>
            <person name="Lahiri S."/>
            <person name="Mastrian S.D."/>
            <person name="Miyashita H."/>
            <person name="Page L."/>
            <person name="Ramakrishna P."/>
            <person name="Satoh S."/>
            <person name="Sattley W.M."/>
            <person name="Shimada Y."/>
            <person name="Taylor H.L."/>
            <person name="Tomo T."/>
            <person name="Tsuchiya T."/>
            <person name="Wang Z.T."/>
            <person name="Raymond J."/>
            <person name="Mimuro M."/>
            <person name="Blankenship R.E."/>
            <person name="Touchman J.W."/>
        </authorList>
    </citation>
    <scope>NUCLEOTIDE SEQUENCE [LARGE SCALE GENOMIC DNA]</scope>
    <source>
        <strain evidence="2">MBIC 11017</strain>
        <plasmid evidence="2">Plasmid pREB2</plasmid>
    </source>
</reference>
<sequence length="60" mass="6807">MLNDPLTHAWQPWTDAEMSERNKAVSGNWILAFFQDGYSHDTIDSGDSKDCVPDTHPEDN</sequence>
<gene>
    <name evidence="1" type="ordered locus">AM1_B0078</name>
</gene>
<dbReference type="Proteomes" id="UP000000268">
    <property type="component" value="Plasmid pREB2"/>
</dbReference>
<protein>
    <submittedName>
        <fullName evidence="1">Uncharacterized protein</fullName>
    </submittedName>
</protein>
<evidence type="ECO:0000313" key="1">
    <source>
        <dbReference type="EMBL" id="ABW31804.1"/>
    </source>
</evidence>
<geneLocation type="plasmid" evidence="1 2">
    <name>pREB2</name>
</geneLocation>
<proteinExistence type="predicted"/>
<dbReference type="HOGENOM" id="CLU_2930435_0_0_3"/>
<organism evidence="1 2">
    <name type="scientific">Acaryochloris marina (strain MBIC 11017)</name>
    <dbReference type="NCBI Taxonomy" id="329726"/>
    <lineage>
        <taxon>Bacteria</taxon>
        <taxon>Bacillati</taxon>
        <taxon>Cyanobacteriota</taxon>
        <taxon>Cyanophyceae</taxon>
        <taxon>Acaryochloridales</taxon>
        <taxon>Acaryochloridaceae</taxon>
        <taxon>Acaryochloris</taxon>
    </lineage>
</organism>
<dbReference type="EMBL" id="CP000839">
    <property type="protein sequence ID" value="ABW31804.1"/>
    <property type="molecule type" value="Genomic_DNA"/>
</dbReference>
<keyword evidence="2" id="KW-1185">Reference proteome</keyword>
<evidence type="ECO:0000313" key="2">
    <source>
        <dbReference type="Proteomes" id="UP000000268"/>
    </source>
</evidence>
<dbReference type="OrthoDB" id="171553at1117"/>
<accession>A8ZM35</accession>
<keyword evidence="1" id="KW-0614">Plasmid</keyword>
<dbReference type="AlphaFoldDB" id="A8ZM35"/>
<dbReference type="RefSeq" id="WP_012166956.1">
    <property type="nucleotide sequence ID" value="NC_009927.1"/>
</dbReference>